<evidence type="ECO:0000256" key="11">
    <source>
        <dbReference type="ARBA" id="ARBA00048212"/>
    </source>
</evidence>
<dbReference type="PANTHER" id="PTHR42743:SF11">
    <property type="entry name" value="AMINODEOXYCHORISMATE LYASE"/>
    <property type="match status" value="1"/>
</dbReference>
<evidence type="ECO:0000313" key="14">
    <source>
        <dbReference type="EMBL" id="GGF64501.1"/>
    </source>
</evidence>
<comment type="catalytic activity">
    <reaction evidence="12">
        <text>L-isoleucine + 2-oxoglutarate = (S)-3-methyl-2-oxopentanoate + L-glutamate</text>
        <dbReference type="Rhea" id="RHEA:24801"/>
        <dbReference type="ChEBI" id="CHEBI:16810"/>
        <dbReference type="ChEBI" id="CHEBI:29985"/>
        <dbReference type="ChEBI" id="CHEBI:35146"/>
        <dbReference type="ChEBI" id="CHEBI:58045"/>
        <dbReference type="EC" id="2.6.1.42"/>
    </reaction>
</comment>
<reference evidence="14" key="1">
    <citation type="journal article" date="2014" name="Int. J. Syst. Evol. Microbiol.">
        <title>Complete genome sequence of Corynebacterium casei LMG S-19264T (=DSM 44701T), isolated from a smear-ripened cheese.</title>
        <authorList>
            <consortium name="US DOE Joint Genome Institute (JGI-PGF)"/>
            <person name="Walter F."/>
            <person name="Albersmeier A."/>
            <person name="Kalinowski J."/>
            <person name="Ruckert C."/>
        </authorList>
    </citation>
    <scope>NUCLEOTIDE SEQUENCE</scope>
    <source>
        <strain evidence="14">CGMCC 1.15254</strain>
    </source>
</reference>
<dbReference type="Pfam" id="PF01063">
    <property type="entry name" value="Aminotran_4"/>
    <property type="match status" value="1"/>
</dbReference>
<dbReference type="EC" id="2.6.1.42" evidence="7"/>
<comment type="catalytic activity">
    <reaction evidence="13">
        <text>L-leucine + 2-oxoglutarate = 4-methyl-2-oxopentanoate + L-glutamate</text>
        <dbReference type="Rhea" id="RHEA:18321"/>
        <dbReference type="ChEBI" id="CHEBI:16810"/>
        <dbReference type="ChEBI" id="CHEBI:17865"/>
        <dbReference type="ChEBI" id="CHEBI:29985"/>
        <dbReference type="ChEBI" id="CHEBI:57427"/>
        <dbReference type="EC" id="2.6.1.42"/>
    </reaction>
</comment>
<dbReference type="GO" id="GO:0009082">
    <property type="term" value="P:branched-chain amino acid biosynthetic process"/>
    <property type="evidence" value="ECO:0007669"/>
    <property type="project" value="UniProtKB-KW"/>
</dbReference>
<evidence type="ECO:0000256" key="13">
    <source>
        <dbReference type="ARBA" id="ARBA00049229"/>
    </source>
</evidence>
<dbReference type="InterPro" id="IPR050571">
    <property type="entry name" value="Class-IV_PLP-Dep_Aminotrnsfr"/>
</dbReference>
<accession>A0A917BZJ4</accession>
<comment type="caution">
    <text evidence="14">The sequence shown here is derived from an EMBL/GenBank/DDBJ whole genome shotgun (WGS) entry which is preliminary data.</text>
</comment>
<comment type="pathway">
    <text evidence="3">Amino-acid biosynthesis; L-isoleucine biosynthesis; L-isoleucine from 2-oxobutanoate: step 4/4.</text>
</comment>
<dbReference type="GO" id="GO:0008652">
    <property type="term" value="P:amino acid biosynthetic process"/>
    <property type="evidence" value="ECO:0007669"/>
    <property type="project" value="UniProtKB-ARBA"/>
</dbReference>
<comment type="catalytic activity">
    <reaction evidence="11">
        <text>L-valine + 2-oxoglutarate = 3-methyl-2-oxobutanoate + L-glutamate</text>
        <dbReference type="Rhea" id="RHEA:24813"/>
        <dbReference type="ChEBI" id="CHEBI:11851"/>
        <dbReference type="ChEBI" id="CHEBI:16810"/>
        <dbReference type="ChEBI" id="CHEBI:29985"/>
        <dbReference type="ChEBI" id="CHEBI:57762"/>
        <dbReference type="EC" id="2.6.1.42"/>
    </reaction>
</comment>
<proteinExistence type="inferred from homology"/>
<dbReference type="InterPro" id="IPR043132">
    <property type="entry name" value="BCAT-like_C"/>
</dbReference>
<dbReference type="SUPFAM" id="SSF56752">
    <property type="entry name" value="D-aminoacid aminotransferase-like PLP-dependent enzymes"/>
    <property type="match status" value="1"/>
</dbReference>
<gene>
    <name evidence="14" type="ORF">GCM10011332_18260</name>
</gene>
<evidence type="ECO:0000256" key="3">
    <source>
        <dbReference type="ARBA" id="ARBA00004824"/>
    </source>
</evidence>
<dbReference type="PANTHER" id="PTHR42743">
    <property type="entry name" value="AMINO-ACID AMINOTRANSFERASE"/>
    <property type="match status" value="1"/>
</dbReference>
<dbReference type="FunFam" id="3.20.10.10:FF:000002">
    <property type="entry name" value="D-alanine aminotransferase"/>
    <property type="match status" value="1"/>
</dbReference>
<dbReference type="InterPro" id="IPR001544">
    <property type="entry name" value="Aminotrans_IV"/>
</dbReference>
<dbReference type="NCBIfam" id="NF005209">
    <property type="entry name" value="PRK06680.1"/>
    <property type="match status" value="1"/>
</dbReference>
<comment type="cofactor">
    <cofactor evidence="1">
        <name>pyridoxal 5'-phosphate</name>
        <dbReference type="ChEBI" id="CHEBI:597326"/>
    </cofactor>
</comment>
<evidence type="ECO:0000256" key="7">
    <source>
        <dbReference type="ARBA" id="ARBA00013053"/>
    </source>
</evidence>
<reference evidence="14" key="2">
    <citation type="submission" date="2020-09" db="EMBL/GenBank/DDBJ databases">
        <authorList>
            <person name="Sun Q."/>
            <person name="Zhou Y."/>
        </authorList>
    </citation>
    <scope>NUCLEOTIDE SEQUENCE</scope>
    <source>
        <strain evidence="14">CGMCC 1.15254</strain>
    </source>
</reference>
<sequence length="282" mass="31674">MSRFAYVNGAYVPHEHASVHIEDRGFQFADSVYEVIYLYKGKLIDAEAHLKRLEHSLNELDMDMPKSRAAFMVTIKELVRRNRVKTALIYVQVTRGSAVRDFSYPENTMPSVVMTARRVAPFDANVPLKGIKVMSLPDIRWARCDIKTTSLLAASMSKQKAQDNGFDDAWLVTDDQFVTEGTSNNAWILREDGRLQTRKPSHEILNGITRQAIIKLAGQKGIEILEDAFSLDEAKKAKEAFVTSSSACVKPVIQIDDTTIADGKPGLFTQQIAKIYADFLEE</sequence>
<evidence type="ECO:0000256" key="12">
    <source>
        <dbReference type="ARBA" id="ARBA00048798"/>
    </source>
</evidence>
<dbReference type="GO" id="GO:0005829">
    <property type="term" value="C:cytosol"/>
    <property type="evidence" value="ECO:0007669"/>
    <property type="project" value="TreeGrafter"/>
</dbReference>
<evidence type="ECO:0000256" key="10">
    <source>
        <dbReference type="ARBA" id="ARBA00023304"/>
    </source>
</evidence>
<keyword evidence="15" id="KW-1185">Reference proteome</keyword>
<evidence type="ECO:0000256" key="4">
    <source>
        <dbReference type="ARBA" id="ARBA00004931"/>
    </source>
</evidence>
<dbReference type="AlphaFoldDB" id="A0A917BZJ4"/>
<dbReference type="RefSeq" id="WP_188664079.1">
    <property type="nucleotide sequence ID" value="NZ_BMHV01000011.1"/>
</dbReference>
<name>A0A917BZJ4_9PROT</name>
<keyword evidence="10" id="KW-0100">Branched-chain amino acid biosynthesis</keyword>
<keyword evidence="10" id="KW-0028">Amino-acid biosynthesis</keyword>
<dbReference type="CDD" id="cd01558">
    <property type="entry name" value="D-AAT_like"/>
    <property type="match status" value="1"/>
</dbReference>
<evidence type="ECO:0000256" key="6">
    <source>
        <dbReference type="ARBA" id="ARBA00009320"/>
    </source>
</evidence>
<dbReference type="EMBL" id="BMHV01000011">
    <property type="protein sequence ID" value="GGF64501.1"/>
    <property type="molecule type" value="Genomic_DNA"/>
</dbReference>
<evidence type="ECO:0000256" key="5">
    <source>
        <dbReference type="ARBA" id="ARBA00005072"/>
    </source>
</evidence>
<dbReference type="Proteomes" id="UP000632498">
    <property type="component" value="Unassembled WGS sequence"/>
</dbReference>
<evidence type="ECO:0000256" key="2">
    <source>
        <dbReference type="ARBA" id="ARBA00003109"/>
    </source>
</evidence>
<evidence type="ECO:0000256" key="8">
    <source>
        <dbReference type="ARBA" id="ARBA00014472"/>
    </source>
</evidence>
<dbReference type="InterPro" id="IPR036038">
    <property type="entry name" value="Aminotransferase-like"/>
</dbReference>
<dbReference type="Gene3D" id="3.30.470.10">
    <property type="match status" value="1"/>
</dbReference>
<comment type="pathway">
    <text evidence="5">Amino-acid biosynthesis; L-leucine biosynthesis; L-leucine from 3-methyl-2-oxobutanoate: step 4/4.</text>
</comment>
<evidence type="ECO:0000256" key="9">
    <source>
        <dbReference type="ARBA" id="ARBA00022898"/>
    </source>
</evidence>
<comment type="similarity">
    <text evidence="6">Belongs to the class-IV pyridoxal-phosphate-dependent aminotransferase family.</text>
</comment>
<organism evidence="14 15">
    <name type="scientific">Terasakiella brassicae</name>
    <dbReference type="NCBI Taxonomy" id="1634917"/>
    <lineage>
        <taxon>Bacteria</taxon>
        <taxon>Pseudomonadati</taxon>
        <taxon>Pseudomonadota</taxon>
        <taxon>Alphaproteobacteria</taxon>
        <taxon>Rhodospirillales</taxon>
        <taxon>Terasakiellaceae</taxon>
        <taxon>Terasakiella</taxon>
    </lineage>
</organism>
<dbReference type="Gene3D" id="3.20.10.10">
    <property type="entry name" value="D-amino Acid Aminotransferase, subunit A, domain 2"/>
    <property type="match status" value="1"/>
</dbReference>
<dbReference type="GO" id="GO:0004084">
    <property type="term" value="F:branched-chain-amino-acid transaminase activity"/>
    <property type="evidence" value="ECO:0007669"/>
    <property type="project" value="UniProtKB-EC"/>
</dbReference>
<comment type="function">
    <text evidence="2">Acts on leucine, isoleucine and valine.</text>
</comment>
<evidence type="ECO:0000256" key="1">
    <source>
        <dbReference type="ARBA" id="ARBA00001933"/>
    </source>
</evidence>
<evidence type="ECO:0000313" key="15">
    <source>
        <dbReference type="Proteomes" id="UP000632498"/>
    </source>
</evidence>
<protein>
    <recommendedName>
        <fullName evidence="8">Probable branched-chain-amino-acid aminotransferase</fullName>
        <ecNumber evidence="7">2.6.1.42</ecNumber>
    </recommendedName>
</protein>
<comment type="pathway">
    <text evidence="4">Amino-acid biosynthesis; L-valine biosynthesis; L-valine from pyruvate: step 4/4.</text>
</comment>
<dbReference type="InterPro" id="IPR043131">
    <property type="entry name" value="BCAT-like_N"/>
</dbReference>
<keyword evidence="9" id="KW-0663">Pyridoxal phosphate</keyword>